<gene>
    <name evidence="1" type="ORF">EBB59_02260</name>
</gene>
<evidence type="ECO:0000313" key="2">
    <source>
        <dbReference type="Proteomes" id="UP000275012"/>
    </source>
</evidence>
<dbReference type="OrthoDB" id="9153141at2"/>
<protein>
    <submittedName>
        <fullName evidence="1">Uncharacterized protein</fullName>
    </submittedName>
</protein>
<proteinExistence type="predicted"/>
<sequence>MRGLTLSLLCALALPACTPNVRPDSYSIGSVGQVNRSVGATIISARPVRIDGSRGVGTASGAAAGAVVGSNVGGSDSANVIGAIGGAVVGGIVGAAAERGASATTGIEYVVQTENGNLMSVVQGPEPALQVGAKVLLLYGSPARLIADPRN</sequence>
<accession>A0A3M2I7Q3</accession>
<comment type="caution">
    <text evidence="1">The sequence shown here is derived from an EMBL/GenBank/DDBJ whole genome shotgun (WGS) entry which is preliminary data.</text>
</comment>
<reference evidence="1 2" key="1">
    <citation type="submission" date="2018-10" db="EMBL/GenBank/DDBJ databases">
        <title>Proposal of Lysobacter pythonis sp. nov. isolated from royal pythons (Python regius).</title>
        <authorList>
            <person name="Hans-Juergen B."/>
            <person name="Huptas C."/>
            <person name="Sandra B."/>
            <person name="Igor L."/>
            <person name="Joachim S."/>
            <person name="Siegfried S."/>
            <person name="Mareike W."/>
            <person name="Peter K."/>
        </authorList>
    </citation>
    <scope>NUCLEOTIDE SEQUENCE [LARGE SCALE GENOMIC DNA]</scope>
    <source>
        <strain evidence="1 2">4284/11</strain>
    </source>
</reference>
<dbReference type="RefSeq" id="WP_122100513.1">
    <property type="nucleotide sequence ID" value="NZ_RFLY01000002.1"/>
</dbReference>
<dbReference type="Proteomes" id="UP000275012">
    <property type="component" value="Unassembled WGS sequence"/>
</dbReference>
<keyword evidence="2" id="KW-1185">Reference proteome</keyword>
<dbReference type="GO" id="GO:0019867">
    <property type="term" value="C:outer membrane"/>
    <property type="evidence" value="ECO:0007669"/>
    <property type="project" value="InterPro"/>
</dbReference>
<dbReference type="AlphaFoldDB" id="A0A3M2I7Q3"/>
<organism evidence="1 2">
    <name type="scientific">Solilutibacter pythonis</name>
    <dbReference type="NCBI Taxonomy" id="2483112"/>
    <lineage>
        <taxon>Bacteria</taxon>
        <taxon>Pseudomonadati</taxon>
        <taxon>Pseudomonadota</taxon>
        <taxon>Gammaproteobacteria</taxon>
        <taxon>Lysobacterales</taxon>
        <taxon>Lysobacteraceae</taxon>
        <taxon>Solilutibacter</taxon>
    </lineage>
</organism>
<evidence type="ECO:0000313" key="1">
    <source>
        <dbReference type="EMBL" id="RMH94517.1"/>
    </source>
</evidence>
<name>A0A3M2I7Q3_9GAMM</name>
<dbReference type="EMBL" id="RFLY01000002">
    <property type="protein sequence ID" value="RMH94517.1"/>
    <property type="molecule type" value="Genomic_DNA"/>
</dbReference>